<protein>
    <recommendedName>
        <fullName evidence="3">RHS repeat-associated core domain-containing protein</fullName>
    </recommendedName>
</protein>
<dbReference type="EMBL" id="JBCHKQ010000018">
    <property type="protein sequence ID" value="MEM5948980.1"/>
    <property type="molecule type" value="Genomic_DNA"/>
</dbReference>
<keyword evidence="2" id="KW-1185">Reference proteome</keyword>
<comment type="caution">
    <text evidence="1">The sequence shown here is derived from an EMBL/GenBank/DDBJ whole genome shotgun (WGS) entry which is preliminary data.</text>
</comment>
<name>A0ABU9UEA5_9SPIR</name>
<evidence type="ECO:0008006" key="3">
    <source>
        <dbReference type="Google" id="ProtNLM"/>
    </source>
</evidence>
<gene>
    <name evidence="1" type="ORF">WKV44_10575</name>
</gene>
<accession>A0ABU9UEA5</accession>
<evidence type="ECO:0000313" key="1">
    <source>
        <dbReference type="EMBL" id="MEM5948980.1"/>
    </source>
</evidence>
<dbReference type="Proteomes" id="UP001466331">
    <property type="component" value="Unassembled WGS sequence"/>
</dbReference>
<reference evidence="1 2" key="1">
    <citation type="submission" date="2024-03" db="EMBL/GenBank/DDBJ databases">
        <title>Ignisphaera cupida sp. nov., a hyperthermophilic hydrolytic archaeon from a hot spring of Kamchatka, and proposal of Ignisphaeraceae fam. nov.</title>
        <authorList>
            <person name="Podosokorskaya O.A."/>
            <person name="Elcheninov A.G."/>
            <person name="Maltseva A.I."/>
            <person name="Zayulina K.S."/>
            <person name="Novikov A."/>
            <person name="Merkel A.Y."/>
        </authorList>
    </citation>
    <scope>NUCLEOTIDE SEQUENCE [LARGE SCALE GENOMIC DNA]</scope>
    <source>
        <strain evidence="1 2">38H-sp</strain>
    </source>
</reference>
<feature type="non-terminal residue" evidence="1">
    <location>
        <position position="1"/>
    </location>
</feature>
<sequence>GMGGVYNLVNLQLYHYAGNNPVKYIDPDGRINKFSWFLKMITTPYPLDAPPKIGSFYFAQFISEQESMSGYKLLTDSMGLFPFVLPQFFSWMGTAAELNEKQKFKKMGYSPDRIVVFSQRKAFLRGAEMEIKRIYNLLGDIDEKNIYSSGFRFFLLSEIAKLEYEIRNNKFYDKYESEKKRHEFYEAGGGLYADYEDKRDKYPTLKIKPVDYWEEYLSLYPFGGE</sequence>
<organism evidence="1 2">
    <name type="scientific">Rarispira pelagica</name>
    <dbReference type="NCBI Taxonomy" id="3141764"/>
    <lineage>
        <taxon>Bacteria</taxon>
        <taxon>Pseudomonadati</taxon>
        <taxon>Spirochaetota</taxon>
        <taxon>Spirochaetia</taxon>
        <taxon>Winmispirales</taxon>
        <taxon>Winmispiraceae</taxon>
        <taxon>Rarispira</taxon>
    </lineage>
</organism>
<proteinExistence type="predicted"/>
<evidence type="ECO:0000313" key="2">
    <source>
        <dbReference type="Proteomes" id="UP001466331"/>
    </source>
</evidence>